<evidence type="ECO:0000256" key="5">
    <source>
        <dbReference type="ARBA" id="ARBA00022729"/>
    </source>
</evidence>
<dbReference type="EMBL" id="LRBV02000010">
    <property type="status" value="NOT_ANNOTATED_CDS"/>
    <property type="molecule type" value="Genomic_DNA"/>
</dbReference>
<keyword evidence="7" id="KW-0418">Kinase</keyword>
<evidence type="ECO:0000256" key="7">
    <source>
        <dbReference type="ARBA" id="ARBA00022777"/>
    </source>
</evidence>
<keyword evidence="8 12" id="KW-0067">ATP-binding</keyword>
<dbReference type="InterPro" id="IPR045272">
    <property type="entry name" value="ANXUR1/2-like"/>
</dbReference>
<evidence type="ECO:0000313" key="15">
    <source>
        <dbReference type="EnsemblPlants" id="QL10p061732:mrna"/>
    </source>
</evidence>
<evidence type="ECO:0000256" key="2">
    <source>
        <dbReference type="ARBA" id="ARBA00022527"/>
    </source>
</evidence>
<keyword evidence="16" id="KW-1185">Reference proteome</keyword>
<keyword evidence="6 12" id="KW-0547">Nucleotide-binding</keyword>
<dbReference type="Pfam" id="PF07714">
    <property type="entry name" value="PK_Tyr_Ser-Thr"/>
    <property type="match status" value="1"/>
</dbReference>
<dbReference type="GO" id="GO:0005524">
    <property type="term" value="F:ATP binding"/>
    <property type="evidence" value="ECO:0007669"/>
    <property type="project" value="UniProtKB-UniRule"/>
</dbReference>
<feature type="transmembrane region" description="Helical" evidence="13">
    <location>
        <begin position="646"/>
        <end position="664"/>
    </location>
</feature>
<evidence type="ECO:0000313" key="16">
    <source>
        <dbReference type="Proteomes" id="UP000594261"/>
    </source>
</evidence>
<dbReference type="PANTHER" id="PTHR34590">
    <property type="entry name" value="OS03G0124300 PROTEIN-RELATED"/>
    <property type="match status" value="1"/>
</dbReference>
<feature type="domain" description="Protein kinase" evidence="14">
    <location>
        <begin position="531"/>
        <end position="911"/>
    </location>
</feature>
<dbReference type="Gene3D" id="2.60.120.430">
    <property type="entry name" value="Galactose-binding lectin"/>
    <property type="match status" value="2"/>
</dbReference>
<evidence type="ECO:0000256" key="1">
    <source>
        <dbReference type="ARBA" id="ARBA00004479"/>
    </source>
</evidence>
<dbReference type="FunFam" id="2.60.120.430:FF:000003">
    <property type="entry name" value="FERONIA receptor-like kinase"/>
    <property type="match status" value="1"/>
</dbReference>
<name>A0A7N2MWF3_QUELO</name>
<keyword evidence="10 13" id="KW-0472">Membrane</keyword>
<reference evidence="15 16" key="1">
    <citation type="journal article" date="2016" name="G3 (Bethesda)">
        <title>First Draft Assembly and Annotation of the Genome of a California Endemic Oak Quercus lobata Nee (Fagaceae).</title>
        <authorList>
            <person name="Sork V.L."/>
            <person name="Fitz-Gibbon S.T."/>
            <person name="Puiu D."/>
            <person name="Crepeau M."/>
            <person name="Gugger P.F."/>
            <person name="Sherman R."/>
            <person name="Stevens K."/>
            <person name="Langley C.H."/>
            <person name="Pellegrini M."/>
            <person name="Salzberg S.L."/>
        </authorList>
    </citation>
    <scope>NUCLEOTIDE SEQUENCE [LARGE SCALE GENOMIC DNA]</scope>
    <source>
        <strain evidence="15 16">cv. SW786</strain>
    </source>
</reference>
<dbReference type="PROSITE" id="PS00107">
    <property type="entry name" value="PROTEIN_KINASE_ATP"/>
    <property type="match status" value="1"/>
</dbReference>
<evidence type="ECO:0000256" key="8">
    <source>
        <dbReference type="ARBA" id="ARBA00022840"/>
    </source>
</evidence>
<dbReference type="PANTHER" id="PTHR34590:SF15">
    <property type="entry name" value="PROTEIN KINASE DOMAIN-CONTAINING PROTEIN"/>
    <property type="match status" value="1"/>
</dbReference>
<evidence type="ECO:0000256" key="4">
    <source>
        <dbReference type="ARBA" id="ARBA00022692"/>
    </source>
</evidence>
<keyword evidence="4 13" id="KW-0812">Transmembrane</keyword>
<dbReference type="Gene3D" id="3.30.200.20">
    <property type="entry name" value="Phosphorylase Kinase, domain 1"/>
    <property type="match status" value="1"/>
</dbReference>
<evidence type="ECO:0000256" key="12">
    <source>
        <dbReference type="PROSITE-ProRule" id="PRU10141"/>
    </source>
</evidence>
<evidence type="ECO:0000256" key="6">
    <source>
        <dbReference type="ARBA" id="ARBA00022741"/>
    </source>
</evidence>
<dbReference type="InParanoid" id="A0A7N2MWF3"/>
<dbReference type="EnsemblPlants" id="QL10p061732:mrna">
    <property type="protein sequence ID" value="QL10p061732:mrna"/>
    <property type="gene ID" value="QL10p061732"/>
</dbReference>
<sequence>MGKGNRSNAYLWATLRPCFTPLYIAFLLHHVTSTVGSNSPSPYVPKDNILLDCGSYGHSTSSDGRTWIGDKNSNFFPVEHAQNNASQTTSVVQQSSSATQLPYTTARLSLSPFSYIFSSVTAGQKFVRLYFYPATYGTFDRSKARFSVKAGPFTLLRNFNASLTADAGDDSGDTIFREFCVNIEKGQRLNLTLTPSDSNSFAFVNGIEILSMPAYLYYTPSDHRGLPFIGQEKLYRFFNGTALEMLYRINVGGGFISPAGDTGMFRTWNPDYKYLTEDKTSVLPVSTTIELKFSHIPRYSAPEEVYRTARTLGTNKSLNKLYNLTWQLPVDSQFDYLVRLHFCEFQPEVKAVGNRQFLIFIANQSAERAADVIKWSGGSGVPAYMDYAVSMFGIESQKRVNLSIAIAADPLKWETMYRDAILNGIEIFKVNDTNGNLAGPNPNTLPLTLPTATKSNNNRKKIMAIVGGGISGIIVLFILGFLILRRAKTTWRWRGPFSFHTSKSTKTHGSTLPYLCRYFSLAEIKAATKNFDQNSIVGVGGFGDVHKGYVHIDGGATHVAIKRLKPGSQQGVQEFKTEIEILSQLRHHHLVSLIGYCNDGNEMILVYDFMPGGTLCSHLYNKILLIDIAIPTLNGGTSFTFFNNKAFYVCIGWKILFSSILPYHLGCVQIFLPCSSPIPFLPFPLGVLWVCRGLNYPRRYPKAISLNLGHNPPRLGPLDSPRGGFGDAKPLPTAQSIRPIKHASGSSYAQEVHRSTRQFLISHLMRSYRLGYPKRALNDHYLRDYFNSTVYFDGVEKRNRHVCVDRSLWRSEPIKCLPLPPLYKKEERRAWEKGAPSATKASCPPETQSREVRAKEVQVQGSIPFRHRGEGLFPSFSQNSKQVLVMPVFRYVQRRNFHHQHCLLCSRQIFVGASQPQAPSTFSVDGVSLRLESEDYAMPWFCPKPSFPHPGSWFSHRLESEDYAMPWFCPKPSFPHPGGWFPQRLESVDHTMPWFCPKPSFPSSRWLVSPEA</sequence>
<dbReference type="PROSITE" id="PS50011">
    <property type="entry name" value="PROTEIN_KINASE_DOM"/>
    <property type="match status" value="1"/>
</dbReference>
<dbReference type="InterPro" id="IPR011009">
    <property type="entry name" value="Kinase-like_dom_sf"/>
</dbReference>
<dbReference type="AlphaFoldDB" id="A0A7N2MWF3"/>
<keyword evidence="11" id="KW-0325">Glycoprotein</keyword>
<keyword evidence="3" id="KW-0808">Transferase</keyword>
<dbReference type="InterPro" id="IPR017441">
    <property type="entry name" value="Protein_kinase_ATP_BS"/>
</dbReference>
<evidence type="ECO:0000256" key="10">
    <source>
        <dbReference type="ARBA" id="ARBA00023136"/>
    </source>
</evidence>
<feature type="transmembrane region" description="Helical" evidence="13">
    <location>
        <begin position="462"/>
        <end position="484"/>
    </location>
</feature>
<dbReference type="Gramene" id="QL10p061732:mrna">
    <property type="protein sequence ID" value="QL10p061732:mrna"/>
    <property type="gene ID" value="QL10p061732"/>
</dbReference>
<evidence type="ECO:0000256" key="11">
    <source>
        <dbReference type="ARBA" id="ARBA00023180"/>
    </source>
</evidence>
<evidence type="ECO:0000256" key="3">
    <source>
        <dbReference type="ARBA" id="ARBA00022679"/>
    </source>
</evidence>
<keyword evidence="9 13" id="KW-1133">Transmembrane helix</keyword>
<evidence type="ECO:0000256" key="13">
    <source>
        <dbReference type="SAM" id="Phobius"/>
    </source>
</evidence>
<dbReference type="GO" id="GO:0016020">
    <property type="term" value="C:membrane"/>
    <property type="evidence" value="ECO:0007669"/>
    <property type="project" value="UniProtKB-SubCell"/>
</dbReference>
<dbReference type="Pfam" id="PF12819">
    <property type="entry name" value="Malectin_like"/>
    <property type="match status" value="1"/>
</dbReference>
<dbReference type="GO" id="GO:0004674">
    <property type="term" value="F:protein serine/threonine kinase activity"/>
    <property type="evidence" value="ECO:0007669"/>
    <property type="project" value="UniProtKB-KW"/>
</dbReference>
<dbReference type="GO" id="GO:0004714">
    <property type="term" value="F:transmembrane receptor protein tyrosine kinase activity"/>
    <property type="evidence" value="ECO:0007669"/>
    <property type="project" value="InterPro"/>
</dbReference>
<evidence type="ECO:0000259" key="14">
    <source>
        <dbReference type="PROSITE" id="PS50011"/>
    </source>
</evidence>
<evidence type="ECO:0000256" key="9">
    <source>
        <dbReference type="ARBA" id="ARBA00022989"/>
    </source>
</evidence>
<dbReference type="InterPro" id="IPR000719">
    <property type="entry name" value="Prot_kinase_dom"/>
</dbReference>
<dbReference type="FunFam" id="2.60.120.430:FF:000007">
    <property type="entry name" value="FERONIA receptor-like kinase"/>
    <property type="match status" value="1"/>
</dbReference>
<reference evidence="15" key="2">
    <citation type="submission" date="2021-01" db="UniProtKB">
        <authorList>
            <consortium name="EnsemblPlants"/>
        </authorList>
    </citation>
    <scope>IDENTIFICATION</scope>
</reference>
<dbReference type="InterPro" id="IPR001245">
    <property type="entry name" value="Ser-Thr/Tyr_kinase_cat_dom"/>
</dbReference>
<dbReference type="InterPro" id="IPR024788">
    <property type="entry name" value="Malectin-like_Carb-bd_dom"/>
</dbReference>
<feature type="binding site" evidence="12">
    <location>
        <position position="562"/>
    </location>
    <ligand>
        <name>ATP</name>
        <dbReference type="ChEBI" id="CHEBI:30616"/>
    </ligand>
</feature>
<organism evidence="15 16">
    <name type="scientific">Quercus lobata</name>
    <name type="common">Valley oak</name>
    <dbReference type="NCBI Taxonomy" id="97700"/>
    <lineage>
        <taxon>Eukaryota</taxon>
        <taxon>Viridiplantae</taxon>
        <taxon>Streptophyta</taxon>
        <taxon>Embryophyta</taxon>
        <taxon>Tracheophyta</taxon>
        <taxon>Spermatophyta</taxon>
        <taxon>Magnoliopsida</taxon>
        <taxon>eudicotyledons</taxon>
        <taxon>Gunneridae</taxon>
        <taxon>Pentapetalae</taxon>
        <taxon>rosids</taxon>
        <taxon>fabids</taxon>
        <taxon>Fagales</taxon>
        <taxon>Fagaceae</taxon>
        <taxon>Quercus</taxon>
    </lineage>
</organism>
<comment type="subcellular location">
    <subcellularLocation>
        <location evidence="1">Membrane</location>
        <topology evidence="1">Single-pass type I membrane protein</topology>
    </subcellularLocation>
</comment>
<protein>
    <recommendedName>
        <fullName evidence="14">Protein kinase domain-containing protein</fullName>
    </recommendedName>
</protein>
<dbReference type="FunFam" id="3.30.200.20:FF:000039">
    <property type="entry name" value="receptor-like protein kinase FERONIA"/>
    <property type="match status" value="1"/>
</dbReference>
<dbReference type="Proteomes" id="UP000594261">
    <property type="component" value="Chromosome 10"/>
</dbReference>
<proteinExistence type="predicted"/>
<dbReference type="SUPFAM" id="SSF56112">
    <property type="entry name" value="Protein kinase-like (PK-like)"/>
    <property type="match status" value="1"/>
</dbReference>
<keyword evidence="5" id="KW-0732">Signal</keyword>
<accession>A0A7N2MWF3</accession>
<keyword evidence="2" id="KW-0723">Serine/threonine-protein kinase</keyword>